<dbReference type="InterPro" id="IPR045052">
    <property type="entry name" value="Copine"/>
</dbReference>
<keyword evidence="6" id="KW-1185">Reference proteome</keyword>
<dbReference type="InterPro" id="IPR000008">
    <property type="entry name" value="C2_dom"/>
</dbReference>
<evidence type="ECO:0000259" key="3">
    <source>
        <dbReference type="PROSITE" id="PS50004"/>
    </source>
</evidence>
<feature type="domain" description="C2" evidence="3">
    <location>
        <begin position="5"/>
        <end position="133"/>
    </location>
</feature>
<evidence type="ECO:0000259" key="4">
    <source>
        <dbReference type="PROSITE" id="PS50234"/>
    </source>
</evidence>
<dbReference type="PROSITE" id="PS50004">
    <property type="entry name" value="C2"/>
    <property type="match status" value="1"/>
</dbReference>
<keyword evidence="2" id="KW-0677">Repeat</keyword>
<reference evidence="5 6" key="1">
    <citation type="submission" date="2024-04" db="EMBL/GenBank/DDBJ databases">
        <title>Tritrichomonas musculus Genome.</title>
        <authorList>
            <person name="Alves-Ferreira E."/>
            <person name="Grigg M."/>
            <person name="Lorenzi H."/>
            <person name="Galac M."/>
        </authorList>
    </citation>
    <scope>NUCLEOTIDE SEQUENCE [LARGE SCALE GENOMIC DNA]</scope>
    <source>
        <strain evidence="5 6">EAF2021</strain>
    </source>
</reference>
<dbReference type="InterPro" id="IPR037768">
    <property type="entry name" value="C2B_Copine"/>
</dbReference>
<dbReference type="PANTHER" id="PTHR10857">
    <property type="entry name" value="COPINE"/>
    <property type="match status" value="1"/>
</dbReference>
<protein>
    <recommendedName>
        <fullName evidence="7">Copine family protein</fullName>
    </recommendedName>
</protein>
<comment type="similarity">
    <text evidence="1">Belongs to the copine family.</text>
</comment>
<evidence type="ECO:0000256" key="2">
    <source>
        <dbReference type="ARBA" id="ARBA00022737"/>
    </source>
</evidence>
<gene>
    <name evidence="5" type="ORF">M9Y10_031658</name>
</gene>
<sequence length="541" mass="61460">MSVAYMNRPIDSVSNFDNLNVNLSHPIIEIHVSCKSLIKLDIGSESDPLCVLFTKEKGNFVESQRTETIFNDPNPNFVKSFKTFYIFESHQPLRFEVYDADSNNSSLKKHDFIGYAETDVQYLVTNLEQALTFELKNDEKNNKRGQLILTAQQTSESNTHLQGVLQVEKLKKMKTFSKNNPFFEISKPSESGRYIPVYRSEVKKKCYSCTFKKFVLPIHALVRNNLEDPITITFFDYRKNKTPVVIGSYEMSVCQFMETIRTKHELPSEVKKVGTFWFNSLEVVQIPTFADYLKSGLQLNMITAIDFTSSNGEPKYESSLHYISKSGNKLNQYQQSILSVGSILTKYDSDQKFAVYGFGGYFNKKVNMCFPLTFDEDNVEVHGLDGILDAYQNSLTKVKLYGPTNFSPVIERATRIAVQSFEKSKTYTILLILTDGCICDMPKTIDAIVEASDKPISIIIIGVGSGDFSNMDTLDADEKPLKSKHGGLMKRDIVQFVPFDDFKNRSDAALENEVLAEVPRQVHEFCSTHGFIPKLNKNDII</sequence>
<feature type="domain" description="VWFA" evidence="4">
    <location>
        <begin position="300"/>
        <end position="518"/>
    </location>
</feature>
<dbReference type="Pfam" id="PF00168">
    <property type="entry name" value="C2"/>
    <property type="match status" value="2"/>
</dbReference>
<dbReference type="PROSITE" id="PS50234">
    <property type="entry name" value="VWFA"/>
    <property type="match status" value="1"/>
</dbReference>
<dbReference type="Gene3D" id="2.60.40.150">
    <property type="entry name" value="C2 domain"/>
    <property type="match status" value="2"/>
</dbReference>
<dbReference type="CDD" id="cd04048">
    <property type="entry name" value="C2A_Copine"/>
    <property type="match status" value="1"/>
</dbReference>
<proteinExistence type="inferred from homology"/>
<dbReference type="InterPro" id="IPR010734">
    <property type="entry name" value="Copine_C"/>
</dbReference>
<dbReference type="Gene3D" id="3.40.50.410">
    <property type="entry name" value="von Willebrand factor, type A domain"/>
    <property type="match status" value="1"/>
</dbReference>
<dbReference type="EMBL" id="JAPFFF010000050">
    <property type="protein sequence ID" value="KAK8839943.1"/>
    <property type="molecule type" value="Genomic_DNA"/>
</dbReference>
<organism evidence="5 6">
    <name type="scientific">Tritrichomonas musculus</name>
    <dbReference type="NCBI Taxonomy" id="1915356"/>
    <lineage>
        <taxon>Eukaryota</taxon>
        <taxon>Metamonada</taxon>
        <taxon>Parabasalia</taxon>
        <taxon>Tritrichomonadida</taxon>
        <taxon>Tritrichomonadidae</taxon>
        <taxon>Tritrichomonas</taxon>
    </lineage>
</organism>
<dbReference type="SUPFAM" id="SSF49562">
    <property type="entry name" value="C2 domain (Calcium/lipid-binding domain, CaLB)"/>
    <property type="match status" value="2"/>
</dbReference>
<dbReference type="CDD" id="cd04047">
    <property type="entry name" value="C2B_Copine"/>
    <property type="match status" value="1"/>
</dbReference>
<evidence type="ECO:0000313" key="6">
    <source>
        <dbReference type="Proteomes" id="UP001470230"/>
    </source>
</evidence>
<dbReference type="Pfam" id="PF07002">
    <property type="entry name" value="Copine"/>
    <property type="match status" value="1"/>
</dbReference>
<dbReference type="InterPro" id="IPR036465">
    <property type="entry name" value="vWFA_dom_sf"/>
</dbReference>
<dbReference type="SMART" id="SM00327">
    <property type="entry name" value="VWA"/>
    <property type="match status" value="1"/>
</dbReference>
<evidence type="ECO:0000313" key="5">
    <source>
        <dbReference type="EMBL" id="KAK8839943.1"/>
    </source>
</evidence>
<accession>A0ABR2H250</accession>
<dbReference type="Proteomes" id="UP001470230">
    <property type="component" value="Unassembled WGS sequence"/>
</dbReference>
<evidence type="ECO:0008006" key="7">
    <source>
        <dbReference type="Google" id="ProtNLM"/>
    </source>
</evidence>
<dbReference type="SMART" id="SM00239">
    <property type="entry name" value="C2"/>
    <property type="match status" value="2"/>
</dbReference>
<dbReference type="InterPro" id="IPR035892">
    <property type="entry name" value="C2_domain_sf"/>
</dbReference>
<dbReference type="InterPro" id="IPR002035">
    <property type="entry name" value="VWF_A"/>
</dbReference>
<comment type="caution">
    <text evidence="5">The sequence shown here is derived from an EMBL/GenBank/DDBJ whole genome shotgun (WGS) entry which is preliminary data.</text>
</comment>
<name>A0ABR2H250_9EUKA</name>
<dbReference type="PANTHER" id="PTHR10857:SF106">
    <property type="entry name" value="C2 DOMAIN-CONTAINING PROTEIN"/>
    <property type="match status" value="1"/>
</dbReference>
<dbReference type="SUPFAM" id="SSF53300">
    <property type="entry name" value="vWA-like"/>
    <property type="match status" value="1"/>
</dbReference>
<evidence type="ECO:0000256" key="1">
    <source>
        <dbReference type="ARBA" id="ARBA00009048"/>
    </source>
</evidence>